<protein>
    <submittedName>
        <fullName evidence="1">Uncharacterized protein</fullName>
    </submittedName>
</protein>
<dbReference type="AlphaFoldDB" id="A0A7C3MK02"/>
<dbReference type="SUPFAM" id="SSF52980">
    <property type="entry name" value="Restriction endonuclease-like"/>
    <property type="match status" value="1"/>
</dbReference>
<sequence>MDLMNSEEVRRALWRRGYEIIEECPIERVIVPKGGEFLDEYYQRLFNYRFRRFLGDLLLFRKDDYIDCETLFSRWKKDEVEEQWNFLLKAHIIESLKEDQYLFSYFYLDNFGETLEWFISEIFKREFYMPTIWGIKIKEIKGGGDFDILSILENNLLYVECKTSPPNNIRLREIWEFLRRREVLKPKITIFFIDTTLKIERNIIENICSLLERRFMKSKKINVFSLKDGVYAFDNGIYIMQSKGDIIKNFQVVFRHFLDG</sequence>
<dbReference type="EMBL" id="DTIN01000040">
    <property type="protein sequence ID" value="HFX14254.1"/>
    <property type="molecule type" value="Genomic_DNA"/>
</dbReference>
<accession>A0A7C3MK02</accession>
<name>A0A7C3MK02_DICTH</name>
<gene>
    <name evidence="1" type="ORF">ENW00_08980</name>
</gene>
<reference evidence="1" key="1">
    <citation type="journal article" date="2020" name="mSystems">
        <title>Genome- and Community-Level Interaction Insights into Carbon Utilization and Element Cycling Functions of Hydrothermarchaeota in Hydrothermal Sediment.</title>
        <authorList>
            <person name="Zhou Z."/>
            <person name="Liu Y."/>
            <person name="Xu W."/>
            <person name="Pan J."/>
            <person name="Luo Z.H."/>
            <person name="Li M."/>
        </authorList>
    </citation>
    <scope>NUCLEOTIDE SEQUENCE [LARGE SCALE GENOMIC DNA]</scope>
    <source>
        <strain evidence="1">SpSt-81</strain>
    </source>
</reference>
<evidence type="ECO:0000313" key="1">
    <source>
        <dbReference type="EMBL" id="HFX14254.1"/>
    </source>
</evidence>
<comment type="caution">
    <text evidence="1">The sequence shown here is derived from an EMBL/GenBank/DDBJ whole genome shotgun (WGS) entry which is preliminary data.</text>
</comment>
<dbReference type="InterPro" id="IPR011335">
    <property type="entry name" value="Restrct_endonuc-II-like"/>
</dbReference>
<proteinExistence type="predicted"/>
<organism evidence="1">
    <name type="scientific">Dictyoglomus thermophilum</name>
    <dbReference type="NCBI Taxonomy" id="14"/>
    <lineage>
        <taxon>Bacteria</taxon>
        <taxon>Pseudomonadati</taxon>
        <taxon>Dictyoglomota</taxon>
        <taxon>Dictyoglomia</taxon>
        <taxon>Dictyoglomales</taxon>
        <taxon>Dictyoglomaceae</taxon>
        <taxon>Dictyoglomus</taxon>
    </lineage>
</organism>